<dbReference type="Proteomes" id="UP000554482">
    <property type="component" value="Unassembled WGS sequence"/>
</dbReference>
<gene>
    <name evidence="1" type="ORF">FRX31_017858</name>
</gene>
<dbReference type="AlphaFoldDB" id="A0A7J6W878"/>
<organism evidence="1 2">
    <name type="scientific">Thalictrum thalictroides</name>
    <name type="common">Rue-anemone</name>
    <name type="synonym">Anemone thalictroides</name>
    <dbReference type="NCBI Taxonomy" id="46969"/>
    <lineage>
        <taxon>Eukaryota</taxon>
        <taxon>Viridiplantae</taxon>
        <taxon>Streptophyta</taxon>
        <taxon>Embryophyta</taxon>
        <taxon>Tracheophyta</taxon>
        <taxon>Spermatophyta</taxon>
        <taxon>Magnoliopsida</taxon>
        <taxon>Ranunculales</taxon>
        <taxon>Ranunculaceae</taxon>
        <taxon>Thalictroideae</taxon>
        <taxon>Thalictrum</taxon>
    </lineage>
</organism>
<sequence length="138" mass="15934">MLYIICVDIALDLLNKYPTLAITYDYDGRNAITELARKPSTFPSGRRYKLWQQFKSTLGFKIREGKSEMQALQILEIRSTQVSKLDGKQLEAAGVYKAVLEATKFGIVEFVYTNEVQPALGKLQRRKWKRHSVVRNYV</sequence>
<accession>A0A7J6W878</accession>
<dbReference type="EMBL" id="JABWDY010021180">
    <property type="protein sequence ID" value="KAF5192555.1"/>
    <property type="molecule type" value="Genomic_DNA"/>
</dbReference>
<dbReference type="OrthoDB" id="1880601at2759"/>
<keyword evidence="2" id="KW-1185">Reference proteome</keyword>
<name>A0A7J6W878_THATH</name>
<evidence type="ECO:0000313" key="2">
    <source>
        <dbReference type="Proteomes" id="UP000554482"/>
    </source>
</evidence>
<protein>
    <submittedName>
        <fullName evidence="1">Uncharacterized protein</fullName>
    </submittedName>
</protein>
<evidence type="ECO:0000313" key="1">
    <source>
        <dbReference type="EMBL" id="KAF5192555.1"/>
    </source>
</evidence>
<reference evidence="1 2" key="1">
    <citation type="submission" date="2020-06" db="EMBL/GenBank/DDBJ databases">
        <title>Transcriptomic and genomic resources for Thalictrum thalictroides and T. hernandezii: Facilitating candidate gene discovery in an emerging model plant lineage.</title>
        <authorList>
            <person name="Arias T."/>
            <person name="Riano-Pachon D.M."/>
            <person name="Di Stilio V.S."/>
        </authorList>
    </citation>
    <scope>NUCLEOTIDE SEQUENCE [LARGE SCALE GENOMIC DNA]</scope>
    <source>
        <strain evidence="2">cv. WT478/WT964</strain>
        <tissue evidence="1">Leaves</tissue>
    </source>
</reference>
<proteinExistence type="predicted"/>
<comment type="caution">
    <text evidence="1">The sequence shown here is derived from an EMBL/GenBank/DDBJ whole genome shotgun (WGS) entry which is preliminary data.</text>
</comment>